<protein>
    <submittedName>
        <fullName evidence="2">Uncharacterized protein</fullName>
    </submittedName>
</protein>
<dbReference type="Proteomes" id="UP001446871">
    <property type="component" value="Unassembled WGS sequence"/>
</dbReference>
<comment type="caution">
    <text evidence="2">The sequence shown here is derived from an EMBL/GenBank/DDBJ whole genome shotgun (WGS) entry which is preliminary data.</text>
</comment>
<gene>
    <name evidence="2" type="ORF">PG996_007693</name>
</gene>
<reference evidence="2 3" key="1">
    <citation type="submission" date="2023-01" db="EMBL/GenBank/DDBJ databases">
        <title>Analysis of 21 Apiospora genomes using comparative genomics revels a genus with tremendous synthesis potential of carbohydrate active enzymes and secondary metabolites.</title>
        <authorList>
            <person name="Sorensen T."/>
        </authorList>
    </citation>
    <scope>NUCLEOTIDE SEQUENCE [LARGE SCALE GENOMIC DNA]</scope>
    <source>
        <strain evidence="2 3">CBS 83171</strain>
    </source>
</reference>
<feature type="compositionally biased region" description="Low complexity" evidence="1">
    <location>
        <begin position="43"/>
        <end position="67"/>
    </location>
</feature>
<name>A0ABR1VBL0_9PEZI</name>
<organism evidence="2 3">
    <name type="scientific">Apiospora saccharicola</name>
    <dbReference type="NCBI Taxonomy" id="335842"/>
    <lineage>
        <taxon>Eukaryota</taxon>
        <taxon>Fungi</taxon>
        <taxon>Dikarya</taxon>
        <taxon>Ascomycota</taxon>
        <taxon>Pezizomycotina</taxon>
        <taxon>Sordariomycetes</taxon>
        <taxon>Xylariomycetidae</taxon>
        <taxon>Amphisphaeriales</taxon>
        <taxon>Apiosporaceae</taxon>
        <taxon>Apiospora</taxon>
    </lineage>
</organism>
<proteinExistence type="predicted"/>
<feature type="region of interest" description="Disordered" evidence="1">
    <location>
        <begin position="35"/>
        <end position="87"/>
    </location>
</feature>
<evidence type="ECO:0000313" key="3">
    <source>
        <dbReference type="Proteomes" id="UP001446871"/>
    </source>
</evidence>
<keyword evidence="3" id="KW-1185">Reference proteome</keyword>
<evidence type="ECO:0000256" key="1">
    <source>
        <dbReference type="SAM" id="MobiDB-lite"/>
    </source>
</evidence>
<accession>A0ABR1VBL0</accession>
<dbReference type="EMBL" id="JAQQWM010000004">
    <property type="protein sequence ID" value="KAK8068581.1"/>
    <property type="molecule type" value="Genomic_DNA"/>
</dbReference>
<evidence type="ECO:0000313" key="2">
    <source>
        <dbReference type="EMBL" id="KAK8068581.1"/>
    </source>
</evidence>
<sequence length="111" mass="11402">MSNAHCTADVCLVTTVRLQRGEGVLIHVVTCVPSDRPASCCLSTSTPYPSTTSSKSNVSSPLSSPSSDGAWATSPTAASRTDSKARWVSASIRPSLDTLVRAAPSSAPPPT</sequence>